<dbReference type="PANTHER" id="PTHR23028">
    <property type="entry name" value="ACETYLTRANSFERASE"/>
    <property type="match status" value="1"/>
</dbReference>
<organism evidence="3 4">
    <name type="scientific">Lysobacter niastensis</name>
    <dbReference type="NCBI Taxonomy" id="380629"/>
    <lineage>
        <taxon>Bacteria</taxon>
        <taxon>Pseudomonadati</taxon>
        <taxon>Pseudomonadota</taxon>
        <taxon>Gammaproteobacteria</taxon>
        <taxon>Lysobacterales</taxon>
        <taxon>Lysobacteraceae</taxon>
        <taxon>Lysobacter</taxon>
    </lineage>
</organism>
<keyword evidence="4" id="KW-1185">Reference proteome</keyword>
<feature type="domain" description="Acyltransferase 3" evidence="2">
    <location>
        <begin position="14"/>
        <end position="317"/>
    </location>
</feature>
<feature type="transmembrane region" description="Helical" evidence="1">
    <location>
        <begin position="162"/>
        <end position="193"/>
    </location>
</feature>
<dbReference type="GO" id="GO:0016746">
    <property type="term" value="F:acyltransferase activity"/>
    <property type="evidence" value="ECO:0007669"/>
    <property type="project" value="UniProtKB-KW"/>
</dbReference>
<feature type="transmembrane region" description="Helical" evidence="1">
    <location>
        <begin position="253"/>
        <end position="271"/>
    </location>
</feature>
<accession>A0ABS0B7L0</accession>
<feature type="transmembrane region" description="Helical" evidence="1">
    <location>
        <begin position="16"/>
        <end position="32"/>
    </location>
</feature>
<keyword evidence="3" id="KW-0808">Transferase</keyword>
<evidence type="ECO:0000313" key="4">
    <source>
        <dbReference type="Proteomes" id="UP001429984"/>
    </source>
</evidence>
<gene>
    <name evidence="3" type="ORF">IU514_06550</name>
</gene>
<dbReference type="InterPro" id="IPR002656">
    <property type="entry name" value="Acyl_transf_3_dom"/>
</dbReference>
<keyword evidence="1" id="KW-0812">Transmembrane</keyword>
<dbReference type="Pfam" id="PF01757">
    <property type="entry name" value="Acyl_transf_3"/>
    <property type="match status" value="1"/>
</dbReference>
<feature type="transmembrane region" description="Helical" evidence="1">
    <location>
        <begin position="228"/>
        <end position="246"/>
    </location>
</feature>
<name>A0ABS0B7L0_9GAMM</name>
<evidence type="ECO:0000259" key="2">
    <source>
        <dbReference type="Pfam" id="PF01757"/>
    </source>
</evidence>
<dbReference type="PANTHER" id="PTHR23028:SF53">
    <property type="entry name" value="ACYL_TRANSF_3 DOMAIN-CONTAINING PROTEIN"/>
    <property type="match status" value="1"/>
</dbReference>
<evidence type="ECO:0000256" key="1">
    <source>
        <dbReference type="SAM" id="Phobius"/>
    </source>
</evidence>
<feature type="transmembrane region" description="Helical" evidence="1">
    <location>
        <begin position="205"/>
        <end position="222"/>
    </location>
</feature>
<feature type="transmembrane region" description="Helical" evidence="1">
    <location>
        <begin position="52"/>
        <end position="73"/>
    </location>
</feature>
<dbReference type="EMBL" id="JADLZT010000003">
    <property type="protein sequence ID" value="MBF6023682.1"/>
    <property type="molecule type" value="Genomic_DNA"/>
</dbReference>
<reference evidence="3 4" key="1">
    <citation type="submission" date="2020-11" db="EMBL/GenBank/DDBJ databases">
        <title>Draft Genome Sequence and Secondary Metabolite Biosynthetic Potential of the Lysobacter niastensis Type strain DSM 18481.</title>
        <authorList>
            <person name="Turrini P."/>
            <person name="Artuso I."/>
            <person name="Tescari M."/>
            <person name="Lugli G.A."/>
            <person name="Frangipani E."/>
            <person name="Ventura M."/>
            <person name="Visca P."/>
        </authorList>
    </citation>
    <scope>NUCLEOTIDE SEQUENCE [LARGE SCALE GENOMIC DNA]</scope>
    <source>
        <strain evidence="3 4">DSM 18481</strain>
    </source>
</reference>
<keyword evidence="1" id="KW-0472">Membrane</keyword>
<protein>
    <submittedName>
        <fullName evidence="3">Acyltransferase</fullName>
    </submittedName>
</protein>
<dbReference type="Proteomes" id="UP001429984">
    <property type="component" value="Unassembled WGS sequence"/>
</dbReference>
<dbReference type="RefSeq" id="WP_194930272.1">
    <property type="nucleotide sequence ID" value="NZ_JADLZT010000003.1"/>
</dbReference>
<comment type="caution">
    <text evidence="3">The sequence shown here is derived from an EMBL/GenBank/DDBJ whole genome shotgun (WGS) entry which is preliminary data.</text>
</comment>
<proteinExistence type="predicted"/>
<keyword evidence="1" id="KW-1133">Transmembrane helix</keyword>
<keyword evidence="3" id="KW-0012">Acyltransferase</keyword>
<evidence type="ECO:0000313" key="3">
    <source>
        <dbReference type="EMBL" id="MBF6023682.1"/>
    </source>
</evidence>
<feature type="transmembrane region" description="Helical" evidence="1">
    <location>
        <begin position="85"/>
        <end position="108"/>
    </location>
</feature>
<dbReference type="InterPro" id="IPR050879">
    <property type="entry name" value="Acyltransferase_3"/>
</dbReference>
<sequence>MHTLADGYARPRNNFHLIRLFAAWLVIYGHSYPVTGHADEPDLLLRLVQIKFAGAIAVDMFFVISGFLIAASLERNRLTVYLGARVLRIFPAMAVCLLLSVFVLGPLLTTDPGYWQSPQTWAYLWKNLVLKRTEYFLPGVFGDLPSAAINGSLWTLPVEFRLYLVLAVLSLLGLFRRNRFNVLFVAIAVAAWFRYGGQPIKPSKLDLIWCSAFFMTGTLAWFNRDRIALSWPILLAVLGAAAMARGGDFYRPAYFLALAYTTLFLAFVPKLPQIRHTDLSYGVYLYGWPSQQLVQHFAPGGPAWNTLWATLLAGTLAWLSWRVIEQPALRLKGLWAARAPQSASAPTDPAPASGTAR</sequence>